<dbReference type="Pfam" id="PF01425">
    <property type="entry name" value="Amidase"/>
    <property type="match status" value="1"/>
</dbReference>
<dbReference type="RefSeq" id="WP_154508389.1">
    <property type="nucleotide sequence ID" value="NZ_VUMH01000001.1"/>
</dbReference>
<dbReference type="InterPro" id="IPR023631">
    <property type="entry name" value="Amidase_dom"/>
</dbReference>
<accession>A0A6L5XHS5</accession>
<dbReference type="SUPFAM" id="SSF75304">
    <property type="entry name" value="Amidase signature (AS) enzymes"/>
    <property type="match status" value="1"/>
</dbReference>
<dbReference type="Proteomes" id="UP000477488">
    <property type="component" value="Unassembled WGS sequence"/>
</dbReference>
<dbReference type="InterPro" id="IPR036928">
    <property type="entry name" value="AS_sf"/>
</dbReference>
<dbReference type="InterPro" id="IPR020556">
    <property type="entry name" value="Amidase_CS"/>
</dbReference>
<dbReference type="AlphaFoldDB" id="A0A6L5XHS5"/>
<name>A0A6L5XHS5_9BACT</name>
<reference evidence="2 3" key="1">
    <citation type="submission" date="2019-09" db="EMBL/GenBank/DDBJ databases">
        <title>In-depth cultivation of the pig gut microbiome towards novel bacterial diversity and tailored functional studies.</title>
        <authorList>
            <person name="Wylensek D."/>
            <person name="Hitch T.C.A."/>
            <person name="Clavel T."/>
        </authorList>
    </citation>
    <scope>NUCLEOTIDE SEQUENCE [LARGE SCALE GENOMIC DNA]</scope>
    <source>
        <strain evidence="2 3">PG-178-WT-4</strain>
    </source>
</reference>
<dbReference type="PROSITE" id="PS00571">
    <property type="entry name" value="AMIDASES"/>
    <property type="match status" value="1"/>
</dbReference>
<dbReference type="PANTHER" id="PTHR11895:SF176">
    <property type="entry name" value="AMIDASE AMID-RELATED"/>
    <property type="match status" value="1"/>
</dbReference>
<dbReference type="InterPro" id="IPR000120">
    <property type="entry name" value="Amidase"/>
</dbReference>
<sequence>MAAQRYRGISEAVTAMKNGELSSGELVRHCLEKHQQYNEVLNATLCLAQDASEQAAQCDAEAKQGRFRGRLHGIPLIVKDNINVKGLPTTVASALFAQSSPCERDARVIAKLREEGAIILAKANMDEFAAHVSGRTSHWGPSINPWCPEERFSPGGSSSGAAVAVAAGFAWGGIGTDTGGSVRLPAAWCGLCGLRPTYGSVSLDGVYPRASSLDTVGALARSVRDVALLMEIATEARNAPRAGDTSGNGPRIGILSEIMEDVSPATRFVYSRSMERWSGLGVCARISFPLLEDPEAAATVDLLRSYEFARDVRRDMEAHPDAENVVHAGVLADYRKGKSVTDEAYAQALRRKQEFTEAVEALFAREGIDALLLPVARFTAPRLSAQAEEFALARNLVNLFSITEGPSLALPGVQANGMPFGLQLVGPRGADSRLLRAGMAYETAYEPFPMPL</sequence>
<gene>
    <name evidence="2" type="ORF">FYJ44_01140</name>
</gene>
<organism evidence="2 3">
    <name type="scientific">Desulfovibrio porci</name>
    <dbReference type="NCBI Taxonomy" id="2605782"/>
    <lineage>
        <taxon>Bacteria</taxon>
        <taxon>Pseudomonadati</taxon>
        <taxon>Thermodesulfobacteriota</taxon>
        <taxon>Desulfovibrionia</taxon>
        <taxon>Desulfovibrionales</taxon>
        <taxon>Desulfovibrionaceae</taxon>
        <taxon>Desulfovibrio</taxon>
    </lineage>
</organism>
<dbReference type="Gene3D" id="3.90.1300.10">
    <property type="entry name" value="Amidase signature (AS) domain"/>
    <property type="match status" value="1"/>
</dbReference>
<feature type="domain" description="Amidase" evidence="1">
    <location>
        <begin position="25"/>
        <end position="435"/>
    </location>
</feature>
<dbReference type="GO" id="GO:0003824">
    <property type="term" value="F:catalytic activity"/>
    <property type="evidence" value="ECO:0007669"/>
    <property type="project" value="InterPro"/>
</dbReference>
<keyword evidence="3" id="KW-1185">Reference proteome</keyword>
<evidence type="ECO:0000313" key="3">
    <source>
        <dbReference type="Proteomes" id="UP000477488"/>
    </source>
</evidence>
<evidence type="ECO:0000259" key="1">
    <source>
        <dbReference type="Pfam" id="PF01425"/>
    </source>
</evidence>
<dbReference type="EMBL" id="VUMH01000001">
    <property type="protein sequence ID" value="MSS26677.1"/>
    <property type="molecule type" value="Genomic_DNA"/>
</dbReference>
<proteinExistence type="predicted"/>
<evidence type="ECO:0000313" key="2">
    <source>
        <dbReference type="EMBL" id="MSS26677.1"/>
    </source>
</evidence>
<protein>
    <submittedName>
        <fullName evidence="2">Amidase</fullName>
    </submittedName>
</protein>
<dbReference type="PANTHER" id="PTHR11895">
    <property type="entry name" value="TRANSAMIDASE"/>
    <property type="match status" value="1"/>
</dbReference>
<comment type="caution">
    <text evidence="2">The sequence shown here is derived from an EMBL/GenBank/DDBJ whole genome shotgun (WGS) entry which is preliminary data.</text>
</comment>